<dbReference type="Proteomes" id="UP000626092">
    <property type="component" value="Unassembled WGS sequence"/>
</dbReference>
<accession>A0A834HK21</accession>
<reference evidence="2" key="1">
    <citation type="submission" date="2019-11" db="EMBL/GenBank/DDBJ databases">
        <authorList>
            <person name="Liu Y."/>
            <person name="Hou J."/>
            <person name="Li T.-Q."/>
            <person name="Guan C.-H."/>
            <person name="Wu X."/>
            <person name="Wu H.-Z."/>
            <person name="Ling F."/>
            <person name="Zhang R."/>
            <person name="Shi X.-G."/>
            <person name="Ren J.-P."/>
            <person name="Chen E.-F."/>
            <person name="Sun J.-M."/>
        </authorList>
    </citation>
    <scope>NUCLEOTIDE SEQUENCE</scope>
    <source>
        <strain evidence="2">Adult_tree_wgs_1</strain>
        <tissue evidence="2">Leaves</tissue>
    </source>
</reference>
<proteinExistence type="predicted"/>
<feature type="region of interest" description="Disordered" evidence="1">
    <location>
        <begin position="130"/>
        <end position="150"/>
    </location>
</feature>
<feature type="compositionally biased region" description="Polar residues" evidence="1">
    <location>
        <begin position="130"/>
        <end position="141"/>
    </location>
</feature>
<protein>
    <submittedName>
        <fullName evidence="2">Uncharacterized protein</fullName>
    </submittedName>
</protein>
<organism evidence="2 3">
    <name type="scientific">Rhododendron simsii</name>
    <name type="common">Sims's rhododendron</name>
    <dbReference type="NCBI Taxonomy" id="118357"/>
    <lineage>
        <taxon>Eukaryota</taxon>
        <taxon>Viridiplantae</taxon>
        <taxon>Streptophyta</taxon>
        <taxon>Embryophyta</taxon>
        <taxon>Tracheophyta</taxon>
        <taxon>Spermatophyta</taxon>
        <taxon>Magnoliopsida</taxon>
        <taxon>eudicotyledons</taxon>
        <taxon>Gunneridae</taxon>
        <taxon>Pentapetalae</taxon>
        <taxon>asterids</taxon>
        <taxon>Ericales</taxon>
        <taxon>Ericaceae</taxon>
        <taxon>Ericoideae</taxon>
        <taxon>Rhodoreae</taxon>
        <taxon>Rhododendron</taxon>
    </lineage>
</organism>
<gene>
    <name evidence="2" type="ORF">RHSIM_Rhsim03G0102100</name>
</gene>
<evidence type="ECO:0000256" key="1">
    <source>
        <dbReference type="SAM" id="MobiDB-lite"/>
    </source>
</evidence>
<dbReference type="EMBL" id="WJXA01000003">
    <property type="protein sequence ID" value="KAF7149441.1"/>
    <property type="molecule type" value="Genomic_DNA"/>
</dbReference>
<sequence length="150" mass="16681">MMRCLPEVSSVGIQNLPNKLPSTSHSKFPTLSTRIATKEEESAVPIEVPQPDCQRTYIVLTSDIIIKGIEWVVGFMEDIHMWQGCWCGEKSLKEACTGLHENIDKLGMYITIEKVWDVVLNGCGTMKMNTDDSAQGSSSQAGFRGVNREE</sequence>
<dbReference type="OrthoDB" id="1759634at2759"/>
<comment type="caution">
    <text evidence="2">The sequence shown here is derived from an EMBL/GenBank/DDBJ whole genome shotgun (WGS) entry which is preliminary data.</text>
</comment>
<keyword evidence="3" id="KW-1185">Reference proteome</keyword>
<evidence type="ECO:0000313" key="2">
    <source>
        <dbReference type="EMBL" id="KAF7149441.1"/>
    </source>
</evidence>
<dbReference type="AlphaFoldDB" id="A0A834HK21"/>
<evidence type="ECO:0000313" key="3">
    <source>
        <dbReference type="Proteomes" id="UP000626092"/>
    </source>
</evidence>
<name>A0A834HK21_RHOSS</name>